<dbReference type="SUPFAM" id="SSF111369">
    <property type="entry name" value="HlyD-like secretion proteins"/>
    <property type="match status" value="1"/>
</dbReference>
<dbReference type="PROSITE" id="PS51257">
    <property type="entry name" value="PROKAR_LIPOPROTEIN"/>
    <property type="match status" value="1"/>
</dbReference>
<dbReference type="PANTHER" id="PTHR32347">
    <property type="entry name" value="EFFLUX SYSTEM COMPONENT YKNX-RELATED"/>
    <property type="match status" value="1"/>
</dbReference>
<protein>
    <submittedName>
        <fullName evidence="5">HlyD family efflux transporter periplasmic adaptor subunit</fullName>
    </submittedName>
</protein>
<name>A0ABT7WCU1_9FLAO</name>
<organism evidence="5 6">
    <name type="scientific">Robiginitalea aurantiaca</name>
    <dbReference type="NCBI Taxonomy" id="3056915"/>
    <lineage>
        <taxon>Bacteria</taxon>
        <taxon>Pseudomonadati</taxon>
        <taxon>Bacteroidota</taxon>
        <taxon>Flavobacteriia</taxon>
        <taxon>Flavobacteriales</taxon>
        <taxon>Flavobacteriaceae</taxon>
        <taxon>Robiginitalea</taxon>
    </lineage>
</organism>
<keyword evidence="6" id="KW-1185">Reference proteome</keyword>
<comment type="caution">
    <text evidence="5">The sequence shown here is derived from an EMBL/GenBank/DDBJ whole genome shotgun (WGS) entry which is preliminary data.</text>
</comment>
<reference evidence="5" key="1">
    <citation type="submission" date="2023-06" db="EMBL/GenBank/DDBJ databases">
        <title>Robiginitalea aurantiacus sp. nov. and Algoriphagus sediminis sp. nov., isolated from coastal sediment.</title>
        <authorList>
            <person name="Zhou Z.Y."/>
            <person name="An J."/>
            <person name="Jia Y.W."/>
            <person name="Du Z.J."/>
        </authorList>
    </citation>
    <scope>NUCLEOTIDE SEQUENCE</scope>
    <source>
        <strain evidence="5">M39</strain>
    </source>
</reference>
<accession>A0ABT7WCU1</accession>
<dbReference type="InterPro" id="IPR050465">
    <property type="entry name" value="UPF0194_transport"/>
</dbReference>
<dbReference type="EMBL" id="JAUDUY010000002">
    <property type="protein sequence ID" value="MDM9630716.1"/>
    <property type="molecule type" value="Genomic_DNA"/>
</dbReference>
<keyword evidence="2 3" id="KW-0175">Coiled coil</keyword>
<dbReference type="InterPro" id="IPR058792">
    <property type="entry name" value="Beta-barrel_RND_2"/>
</dbReference>
<evidence type="ECO:0000313" key="5">
    <source>
        <dbReference type="EMBL" id="MDM9630716.1"/>
    </source>
</evidence>
<feature type="domain" description="CusB-like beta-barrel" evidence="4">
    <location>
        <begin position="248"/>
        <end position="314"/>
    </location>
</feature>
<evidence type="ECO:0000256" key="2">
    <source>
        <dbReference type="ARBA" id="ARBA00023054"/>
    </source>
</evidence>
<evidence type="ECO:0000313" key="6">
    <source>
        <dbReference type="Proteomes" id="UP001174839"/>
    </source>
</evidence>
<comment type="subcellular location">
    <subcellularLocation>
        <location evidence="1">Cell envelope</location>
    </subcellularLocation>
</comment>
<dbReference type="Gene3D" id="2.40.30.170">
    <property type="match status" value="1"/>
</dbReference>
<dbReference type="Pfam" id="PF25954">
    <property type="entry name" value="Beta-barrel_RND_2"/>
    <property type="match status" value="1"/>
</dbReference>
<sequence length="372" mass="41679">MKSTQLRFVSPSAKGLTLLLFLLCLTISCGPDQESILPEKQNITSSVYASVTIWPDSMYRVYASVSGILEQNLVEEGNLISTGAPLLHITDATPRLTSENARLQMELAEQYYTGASTPLKDLEVRIQTAELTFRDDSVNFRRQEKLWSQNIGSLSTYENRKLAYERSRNQLQQLRSEYNRLQKELKTQMIQAQNTYRSSLVSAADYTVRSTIDGKVYALYKEAGEGVLPNEPLALIGSPDVFLAELLVDEVDIVQIKTGQLALISLDAYPSTIFETRIVKIYPQKDERSQTFKVEAQFESAPEILYPGLSGEANIVIGQRKGALTIPKSFLIGEDSVRTTRGIRKVVTGLETLDRIEIIEGIDVSTELLRPR</sequence>
<evidence type="ECO:0000259" key="4">
    <source>
        <dbReference type="Pfam" id="PF25954"/>
    </source>
</evidence>
<evidence type="ECO:0000256" key="1">
    <source>
        <dbReference type="ARBA" id="ARBA00004196"/>
    </source>
</evidence>
<dbReference type="Proteomes" id="UP001174839">
    <property type="component" value="Unassembled WGS sequence"/>
</dbReference>
<gene>
    <name evidence="5" type="ORF">QU605_04495</name>
</gene>
<evidence type="ECO:0000256" key="3">
    <source>
        <dbReference type="SAM" id="Coils"/>
    </source>
</evidence>
<dbReference type="RefSeq" id="WP_289724085.1">
    <property type="nucleotide sequence ID" value="NZ_JAUDUY010000002.1"/>
</dbReference>
<proteinExistence type="predicted"/>
<feature type="coiled-coil region" evidence="3">
    <location>
        <begin position="154"/>
        <end position="191"/>
    </location>
</feature>